<reference evidence="1 2" key="1">
    <citation type="submission" date="2018-08" db="EMBL/GenBank/DDBJ databases">
        <title>Genome and evolution of the arbuscular mycorrhizal fungus Diversispora epigaea (formerly Glomus versiforme) and its bacterial endosymbionts.</title>
        <authorList>
            <person name="Sun X."/>
            <person name="Fei Z."/>
            <person name="Harrison M."/>
        </authorList>
    </citation>
    <scope>NUCLEOTIDE SEQUENCE [LARGE SCALE GENOMIC DNA]</scope>
    <source>
        <strain evidence="1 2">IT104</strain>
    </source>
</reference>
<dbReference type="OrthoDB" id="4062651at2759"/>
<sequence>MVSRNNILNYACLTLVQCFGLTKDPITNDYILDFIHEKNIVHRDLHSGNILYDACISEWHTSNLGLELNLQFDNINGYRPKIHKNIPQEFVTLMKLCWDVNPDNRPDENTICERIRLLIMQLFNEIDKQKNFKSKIQNILKSTKNKDKQVIGNTQTIKSINETQKIQDIKKNKKVS</sequence>
<evidence type="ECO:0008006" key="3">
    <source>
        <dbReference type="Google" id="ProtNLM"/>
    </source>
</evidence>
<keyword evidence="2" id="KW-1185">Reference proteome</keyword>
<name>A0A397JHG0_9GLOM</name>
<protein>
    <recommendedName>
        <fullName evidence="3">Protein kinase domain-containing protein</fullName>
    </recommendedName>
</protein>
<accession>A0A397JHG0</accession>
<organism evidence="1 2">
    <name type="scientific">Diversispora epigaea</name>
    <dbReference type="NCBI Taxonomy" id="1348612"/>
    <lineage>
        <taxon>Eukaryota</taxon>
        <taxon>Fungi</taxon>
        <taxon>Fungi incertae sedis</taxon>
        <taxon>Mucoromycota</taxon>
        <taxon>Glomeromycotina</taxon>
        <taxon>Glomeromycetes</taxon>
        <taxon>Diversisporales</taxon>
        <taxon>Diversisporaceae</taxon>
        <taxon>Diversispora</taxon>
    </lineage>
</organism>
<dbReference type="EMBL" id="PQFF01000078">
    <property type="protein sequence ID" value="RHZ84403.1"/>
    <property type="molecule type" value="Genomic_DNA"/>
</dbReference>
<dbReference type="SUPFAM" id="SSF56112">
    <property type="entry name" value="Protein kinase-like (PK-like)"/>
    <property type="match status" value="1"/>
</dbReference>
<dbReference type="Gene3D" id="1.10.510.10">
    <property type="entry name" value="Transferase(Phosphotransferase) domain 1"/>
    <property type="match status" value="2"/>
</dbReference>
<dbReference type="InterPro" id="IPR011009">
    <property type="entry name" value="Kinase-like_dom_sf"/>
</dbReference>
<gene>
    <name evidence="1" type="ORF">Glove_82g60</name>
</gene>
<evidence type="ECO:0000313" key="1">
    <source>
        <dbReference type="EMBL" id="RHZ84403.1"/>
    </source>
</evidence>
<dbReference type="AlphaFoldDB" id="A0A397JHG0"/>
<proteinExistence type="predicted"/>
<evidence type="ECO:0000313" key="2">
    <source>
        <dbReference type="Proteomes" id="UP000266861"/>
    </source>
</evidence>
<comment type="caution">
    <text evidence="1">The sequence shown here is derived from an EMBL/GenBank/DDBJ whole genome shotgun (WGS) entry which is preliminary data.</text>
</comment>
<dbReference type="Proteomes" id="UP000266861">
    <property type="component" value="Unassembled WGS sequence"/>
</dbReference>